<feature type="region of interest" description="Disordered" evidence="1">
    <location>
        <begin position="108"/>
        <end position="130"/>
    </location>
</feature>
<sequence>MNIRSMLGLLALTTAALAAPAQAQNYNITISGEITPGVYGRIDLGNRQPPPVVYAQPVLIRPVPVGVIAPAPMYVYAPPGHIKKWGKHCHRYNACGVPVYFVRVDEKRGKGKGHGKDHGRWDDDQGRGRD</sequence>
<evidence type="ECO:0000313" key="4">
    <source>
        <dbReference type="Proteomes" id="UP001595556"/>
    </source>
</evidence>
<protein>
    <submittedName>
        <fullName evidence="3">Uncharacterized protein</fullName>
    </submittedName>
</protein>
<dbReference type="Proteomes" id="UP001595556">
    <property type="component" value="Unassembled WGS sequence"/>
</dbReference>
<dbReference type="EMBL" id="JBHRTI010000004">
    <property type="protein sequence ID" value="MFC3148230.1"/>
    <property type="molecule type" value="Genomic_DNA"/>
</dbReference>
<feature type="signal peptide" evidence="2">
    <location>
        <begin position="1"/>
        <end position="23"/>
    </location>
</feature>
<dbReference type="RefSeq" id="WP_377303967.1">
    <property type="nucleotide sequence ID" value="NZ_CP180191.1"/>
</dbReference>
<organism evidence="3 4">
    <name type="scientific">Piscinibacterium candidicorallinum</name>
    <dbReference type="NCBI Taxonomy" id="1793872"/>
    <lineage>
        <taxon>Bacteria</taxon>
        <taxon>Pseudomonadati</taxon>
        <taxon>Pseudomonadota</taxon>
        <taxon>Betaproteobacteria</taxon>
        <taxon>Burkholderiales</taxon>
        <taxon>Piscinibacterium</taxon>
    </lineage>
</organism>
<gene>
    <name evidence="3" type="ORF">ACFOEN_11320</name>
</gene>
<comment type="caution">
    <text evidence="3">The sequence shown here is derived from an EMBL/GenBank/DDBJ whole genome shotgun (WGS) entry which is preliminary data.</text>
</comment>
<proteinExistence type="predicted"/>
<keyword evidence="2" id="KW-0732">Signal</keyword>
<feature type="chain" id="PRO_5045769785" evidence="2">
    <location>
        <begin position="24"/>
        <end position="130"/>
    </location>
</feature>
<evidence type="ECO:0000313" key="3">
    <source>
        <dbReference type="EMBL" id="MFC3148230.1"/>
    </source>
</evidence>
<evidence type="ECO:0000256" key="1">
    <source>
        <dbReference type="SAM" id="MobiDB-lite"/>
    </source>
</evidence>
<evidence type="ECO:0000256" key="2">
    <source>
        <dbReference type="SAM" id="SignalP"/>
    </source>
</evidence>
<reference evidence="4" key="1">
    <citation type="journal article" date="2019" name="Int. J. Syst. Evol. Microbiol.">
        <title>The Global Catalogue of Microorganisms (GCM) 10K type strain sequencing project: providing services to taxonomists for standard genome sequencing and annotation.</title>
        <authorList>
            <consortium name="The Broad Institute Genomics Platform"/>
            <consortium name="The Broad Institute Genome Sequencing Center for Infectious Disease"/>
            <person name="Wu L."/>
            <person name="Ma J."/>
        </authorList>
    </citation>
    <scope>NUCLEOTIDE SEQUENCE [LARGE SCALE GENOMIC DNA]</scope>
    <source>
        <strain evidence="4">KCTC 52168</strain>
    </source>
</reference>
<name>A0ABV7H363_9BURK</name>
<keyword evidence="4" id="KW-1185">Reference proteome</keyword>
<accession>A0ABV7H363</accession>